<evidence type="ECO:0000313" key="4">
    <source>
        <dbReference type="Proteomes" id="UP000199055"/>
    </source>
</evidence>
<proteinExistence type="predicted"/>
<dbReference type="RefSeq" id="WP_143071757.1">
    <property type="nucleotide sequence ID" value="NZ_FOET01000004.1"/>
</dbReference>
<protein>
    <recommendedName>
        <fullName evidence="5">Lipoprotein</fullName>
    </recommendedName>
</protein>
<evidence type="ECO:0000313" key="2">
    <source>
        <dbReference type="EMBL" id="SEQ10755.1"/>
    </source>
</evidence>
<feature type="chain" id="PRO_5038295068" description="Lipoprotein" evidence="1">
    <location>
        <begin position="22"/>
        <end position="185"/>
    </location>
</feature>
<accession>A0A1H9DB99</accession>
<evidence type="ECO:0000313" key="3">
    <source>
        <dbReference type="EMBL" id="SEQ98091.1"/>
    </source>
</evidence>
<organism evidence="2 4">
    <name type="scientific">Streptomyces radiopugnans</name>
    <dbReference type="NCBI Taxonomy" id="403935"/>
    <lineage>
        <taxon>Bacteria</taxon>
        <taxon>Bacillati</taxon>
        <taxon>Actinomycetota</taxon>
        <taxon>Actinomycetes</taxon>
        <taxon>Kitasatosporales</taxon>
        <taxon>Streptomycetaceae</taxon>
        <taxon>Streptomyces</taxon>
    </lineage>
</organism>
<gene>
    <name evidence="2" type="ORF">SAMN05216481_1044</name>
    <name evidence="3" type="ORF">SAMN05216481_12342</name>
</gene>
<keyword evidence="4" id="KW-1185">Reference proteome</keyword>
<dbReference type="Proteomes" id="UP000199055">
    <property type="component" value="Unassembled WGS sequence"/>
</dbReference>
<dbReference type="EMBL" id="FOET01000023">
    <property type="protein sequence ID" value="SEQ98091.1"/>
    <property type="molecule type" value="Genomic_DNA"/>
</dbReference>
<dbReference type="PROSITE" id="PS51257">
    <property type="entry name" value="PROKAR_LIPOPROTEIN"/>
    <property type="match status" value="1"/>
</dbReference>
<evidence type="ECO:0000256" key="1">
    <source>
        <dbReference type="SAM" id="SignalP"/>
    </source>
</evidence>
<feature type="signal peptide" evidence="1">
    <location>
        <begin position="1"/>
        <end position="21"/>
    </location>
</feature>
<keyword evidence="1" id="KW-0732">Signal</keyword>
<dbReference type="AlphaFoldDB" id="A0A1H9DB99"/>
<sequence length="185" mass="20433">MRYGKCGALRALAVAAVVVLASGGCNPRQYDSVPAVTGVAERDVIGVWRGVNRTEVSFQPDGKAAVTRLDGREFDFDEGWRLAGTGTWELAGPDDPVGWGEGQHVVLDIPARSDWEAREEADFPVSPDSREPAPQSYTWVFELERTDRGLRLYFFFGDPDSRSRYYLERARPAAESSPAPAPGRR</sequence>
<dbReference type="EMBL" id="FOET01000004">
    <property type="protein sequence ID" value="SEQ10755.1"/>
    <property type="molecule type" value="Genomic_DNA"/>
</dbReference>
<name>A0A1H9DB99_9ACTN</name>
<reference evidence="2 4" key="1">
    <citation type="submission" date="2016-10" db="EMBL/GenBank/DDBJ databases">
        <authorList>
            <person name="de Groot N.N."/>
        </authorList>
    </citation>
    <scope>NUCLEOTIDE SEQUENCE [LARGE SCALE GENOMIC DNA]</scope>
    <source>
        <strain evidence="2 4">CGMCC 4.3519</strain>
    </source>
</reference>
<evidence type="ECO:0008006" key="5">
    <source>
        <dbReference type="Google" id="ProtNLM"/>
    </source>
</evidence>